<dbReference type="PANTHER" id="PTHR23534:SF1">
    <property type="entry name" value="MAJOR FACILITATOR SUPERFAMILY PROTEIN"/>
    <property type="match status" value="1"/>
</dbReference>
<feature type="domain" description="Major facilitator superfamily (MFS) profile" evidence="6">
    <location>
        <begin position="17"/>
        <end position="409"/>
    </location>
</feature>
<dbReference type="InterPro" id="IPR036259">
    <property type="entry name" value="MFS_trans_sf"/>
</dbReference>
<feature type="transmembrane region" description="Helical" evidence="5">
    <location>
        <begin position="180"/>
        <end position="198"/>
    </location>
</feature>
<feature type="transmembrane region" description="Helical" evidence="5">
    <location>
        <begin position="260"/>
        <end position="281"/>
    </location>
</feature>
<dbReference type="Pfam" id="PF07690">
    <property type="entry name" value="MFS_1"/>
    <property type="match status" value="1"/>
</dbReference>
<reference evidence="7 8" key="1">
    <citation type="journal article" date="2019" name="Int. J. Syst. Evol. Microbiol.">
        <title>The Global Catalogue of Microorganisms (GCM) 10K type strain sequencing project: providing services to taxonomists for standard genome sequencing and annotation.</title>
        <authorList>
            <consortium name="The Broad Institute Genomics Platform"/>
            <consortium name="The Broad Institute Genome Sequencing Center for Infectious Disease"/>
            <person name="Wu L."/>
            <person name="Ma J."/>
        </authorList>
    </citation>
    <scope>NUCLEOTIDE SEQUENCE [LARGE SCALE GENOMIC DNA]</scope>
    <source>
        <strain evidence="7 8">JCM 12762</strain>
    </source>
</reference>
<dbReference type="SUPFAM" id="SSF103473">
    <property type="entry name" value="MFS general substrate transporter"/>
    <property type="match status" value="1"/>
</dbReference>
<comment type="subcellular location">
    <subcellularLocation>
        <location evidence="1">Cell membrane</location>
        <topology evidence="1">Multi-pass membrane protein</topology>
    </subcellularLocation>
</comment>
<feature type="transmembrane region" description="Helical" evidence="5">
    <location>
        <begin position="293"/>
        <end position="311"/>
    </location>
</feature>
<organism evidence="7 8">
    <name type="scientific">Rhodoglobus aureus</name>
    <dbReference type="NCBI Taxonomy" id="191497"/>
    <lineage>
        <taxon>Bacteria</taxon>
        <taxon>Bacillati</taxon>
        <taxon>Actinomycetota</taxon>
        <taxon>Actinomycetes</taxon>
        <taxon>Micrococcales</taxon>
        <taxon>Microbacteriaceae</taxon>
        <taxon>Rhodoglobus</taxon>
    </lineage>
</organism>
<keyword evidence="3 5" id="KW-1133">Transmembrane helix</keyword>
<dbReference type="Gene3D" id="1.20.1250.20">
    <property type="entry name" value="MFS general substrate transporter like domains"/>
    <property type="match status" value="2"/>
</dbReference>
<gene>
    <name evidence="7" type="ORF">GCM10009655_10180</name>
</gene>
<dbReference type="Proteomes" id="UP001500943">
    <property type="component" value="Unassembled WGS sequence"/>
</dbReference>
<dbReference type="EMBL" id="BAAAKW010000017">
    <property type="protein sequence ID" value="GAA1212870.1"/>
    <property type="molecule type" value="Genomic_DNA"/>
</dbReference>
<dbReference type="InterPro" id="IPR020846">
    <property type="entry name" value="MFS_dom"/>
</dbReference>
<evidence type="ECO:0000313" key="8">
    <source>
        <dbReference type="Proteomes" id="UP001500943"/>
    </source>
</evidence>
<evidence type="ECO:0000313" key="7">
    <source>
        <dbReference type="EMBL" id="GAA1212870.1"/>
    </source>
</evidence>
<protein>
    <submittedName>
        <fullName evidence="7">MFS transporter</fullName>
    </submittedName>
</protein>
<feature type="transmembrane region" description="Helical" evidence="5">
    <location>
        <begin position="21"/>
        <end position="44"/>
    </location>
</feature>
<accession>A0ABN1VIG5</accession>
<evidence type="ECO:0000256" key="5">
    <source>
        <dbReference type="SAM" id="Phobius"/>
    </source>
</evidence>
<feature type="transmembrane region" description="Helical" evidence="5">
    <location>
        <begin position="359"/>
        <end position="378"/>
    </location>
</feature>
<keyword evidence="4 5" id="KW-0472">Membrane</keyword>
<feature type="transmembrane region" description="Helical" evidence="5">
    <location>
        <begin position="109"/>
        <end position="130"/>
    </location>
</feature>
<evidence type="ECO:0000256" key="3">
    <source>
        <dbReference type="ARBA" id="ARBA00022989"/>
    </source>
</evidence>
<feature type="transmembrane region" description="Helical" evidence="5">
    <location>
        <begin position="50"/>
        <end position="70"/>
    </location>
</feature>
<evidence type="ECO:0000256" key="2">
    <source>
        <dbReference type="ARBA" id="ARBA00022692"/>
    </source>
</evidence>
<evidence type="ECO:0000259" key="6">
    <source>
        <dbReference type="PROSITE" id="PS50850"/>
    </source>
</evidence>
<keyword evidence="8" id="KW-1185">Reference proteome</keyword>
<dbReference type="InterPro" id="IPR011701">
    <property type="entry name" value="MFS"/>
</dbReference>
<name>A0ABN1VIG5_9MICO</name>
<keyword evidence="2 5" id="KW-0812">Transmembrane</keyword>
<comment type="caution">
    <text evidence="7">The sequence shown here is derived from an EMBL/GenBank/DDBJ whole genome shotgun (WGS) entry which is preliminary data.</text>
</comment>
<feature type="transmembrane region" description="Helical" evidence="5">
    <location>
        <begin position="82"/>
        <end position="103"/>
    </location>
</feature>
<sequence>MHQTVAMDIDRAVQSRIVKTLVAGQVLAGLGLGATVAVGAILAADLGGEALSGAAATSSTLGAAMVSIPLARLAQRWGRRPALALGAGVAAGGSLITVLAIGVAFFPLLILGFAMLGVGTAVGLQARFAATDVAAPEHRGRDLSLVVWSTTIGAVAGPNLIGPGEAVAQWLSLPTNTGSFVFAIAAQLAAMVLYLVALRPDPLVLAGNKPVEPAAAADAGIVRGRGPLIFAIAAIAISHAVMVSIMAMTPVHLVQQGASLTIVGFTISLHIAGMYSLSPVFGWASDRYGRIPTILLGQVFFAAAVLVVALGQLSNSAVTVGLVLLGLGWSASTVAGSALVADLSTGAMRLRIQGRSDTIMSLAGAVGGGFAGPILLVVGYAGLAWGAGVLVLVVAAAALMVWRIKPARPPEPLDATSGVQPAGRT</sequence>
<evidence type="ECO:0000256" key="1">
    <source>
        <dbReference type="ARBA" id="ARBA00004651"/>
    </source>
</evidence>
<feature type="transmembrane region" description="Helical" evidence="5">
    <location>
        <begin position="317"/>
        <end position="339"/>
    </location>
</feature>
<feature type="transmembrane region" description="Helical" evidence="5">
    <location>
        <begin position="384"/>
        <end position="402"/>
    </location>
</feature>
<feature type="transmembrane region" description="Helical" evidence="5">
    <location>
        <begin position="142"/>
        <end position="160"/>
    </location>
</feature>
<dbReference type="PANTHER" id="PTHR23534">
    <property type="entry name" value="MFS PERMEASE"/>
    <property type="match status" value="1"/>
</dbReference>
<evidence type="ECO:0000256" key="4">
    <source>
        <dbReference type="ARBA" id="ARBA00023136"/>
    </source>
</evidence>
<dbReference type="PROSITE" id="PS50850">
    <property type="entry name" value="MFS"/>
    <property type="match status" value="1"/>
</dbReference>
<proteinExistence type="predicted"/>
<feature type="transmembrane region" description="Helical" evidence="5">
    <location>
        <begin position="228"/>
        <end position="248"/>
    </location>
</feature>